<gene>
    <name evidence="1" type="ORF">FSC37_03910</name>
</gene>
<protein>
    <submittedName>
        <fullName evidence="1">FecR domain-containing protein</fullName>
    </submittedName>
</protein>
<dbReference type="EMBL" id="VOPW01000001">
    <property type="protein sequence ID" value="TXC65553.1"/>
    <property type="molecule type" value="Genomic_DNA"/>
</dbReference>
<keyword evidence="2" id="KW-1185">Reference proteome</keyword>
<accession>A0A5C6TY63</accession>
<evidence type="ECO:0000313" key="1">
    <source>
        <dbReference type="EMBL" id="TXC65553.1"/>
    </source>
</evidence>
<organism evidence="1 2">
    <name type="scientific">Piscinibacter aquaticus</name>
    <dbReference type="NCBI Taxonomy" id="392597"/>
    <lineage>
        <taxon>Bacteria</taxon>
        <taxon>Pseudomonadati</taxon>
        <taxon>Pseudomonadota</taxon>
        <taxon>Betaproteobacteria</taxon>
        <taxon>Burkholderiales</taxon>
        <taxon>Sphaerotilaceae</taxon>
        <taxon>Piscinibacter</taxon>
    </lineage>
</organism>
<proteinExistence type="predicted"/>
<evidence type="ECO:0000313" key="2">
    <source>
        <dbReference type="Proteomes" id="UP000321832"/>
    </source>
</evidence>
<name>A0A5C6TY63_9BURK</name>
<dbReference type="AlphaFoldDB" id="A0A5C6TY63"/>
<dbReference type="Proteomes" id="UP000321832">
    <property type="component" value="Unassembled WGS sequence"/>
</dbReference>
<reference evidence="1 2" key="1">
    <citation type="submission" date="2019-08" db="EMBL/GenBank/DDBJ databases">
        <authorList>
            <person name="Khan S.A."/>
            <person name="Jeon C.O."/>
            <person name="Jeong S.E."/>
        </authorList>
    </citation>
    <scope>NUCLEOTIDE SEQUENCE [LARGE SCALE GENOMIC DNA]</scope>
    <source>
        <strain evidence="2">IMCC1728</strain>
    </source>
</reference>
<sequence length="299" mass="31296">MALTAHAAPIGTVTIVDGEAAIVREAQRFAATEGLRLREDDIVRTGSGTALLRIELPDGTALDLGPATELMLQPRAGSRLGERAALLYLARGWLKVTAGAGGAAGLASPLADVRRLDGTAVLSASAQAALLFVEAGRAHAAEGGRNTEFALSAGDALVRRAGEPATAARRPPADLLAGLPRAFADSLPRRAARFVAAPAAPGPAQPVAFSEVSSWIDGEASLRSHAAQRFASRAGDREFRAALLAGLRSHPEWDRTLFPEKYRPKPVVVVQRADTQALSLRGVMAWPTAASPDTMENPR</sequence>
<comment type="caution">
    <text evidence="1">The sequence shown here is derived from an EMBL/GenBank/DDBJ whole genome shotgun (WGS) entry which is preliminary data.</text>
</comment>